<evidence type="ECO:0000256" key="1">
    <source>
        <dbReference type="SAM" id="SignalP"/>
    </source>
</evidence>
<feature type="chain" id="PRO_5003445914" evidence="1">
    <location>
        <begin position="19"/>
        <end position="130"/>
    </location>
</feature>
<dbReference type="KEGG" id="cmt:CCM_00671"/>
<dbReference type="RefSeq" id="XP_006665893.1">
    <property type="nucleotide sequence ID" value="XM_006665830.1"/>
</dbReference>
<protein>
    <submittedName>
        <fullName evidence="2">Uncharacterized protein</fullName>
    </submittedName>
</protein>
<dbReference type="InParanoid" id="G3J5F5"/>
<evidence type="ECO:0000313" key="3">
    <source>
        <dbReference type="Proteomes" id="UP000001610"/>
    </source>
</evidence>
<dbReference type="HOGENOM" id="CLU_1938056_0_0_1"/>
<organism evidence="2 3">
    <name type="scientific">Cordyceps militaris (strain CM01)</name>
    <name type="common">Caterpillar fungus</name>
    <dbReference type="NCBI Taxonomy" id="983644"/>
    <lineage>
        <taxon>Eukaryota</taxon>
        <taxon>Fungi</taxon>
        <taxon>Dikarya</taxon>
        <taxon>Ascomycota</taxon>
        <taxon>Pezizomycotina</taxon>
        <taxon>Sordariomycetes</taxon>
        <taxon>Hypocreomycetidae</taxon>
        <taxon>Hypocreales</taxon>
        <taxon>Cordycipitaceae</taxon>
        <taxon>Cordyceps</taxon>
    </lineage>
</organism>
<dbReference type="VEuPathDB" id="FungiDB:CCM_00671"/>
<keyword evidence="3" id="KW-1185">Reference proteome</keyword>
<name>G3J5F5_CORMM</name>
<dbReference type="GeneID" id="18162705"/>
<feature type="signal peptide" evidence="1">
    <location>
        <begin position="1"/>
        <end position="18"/>
    </location>
</feature>
<dbReference type="AlphaFoldDB" id="G3J5F5"/>
<accession>G3J5F5</accession>
<sequence length="130" mass="14039">MYTLSVYLAASWALSAQAGYGYYDEEACIGSCDCREKLSGAAASRACETLARVEVVSRCLQAAAQPQDRRRRIGCEGGVAGAWKRASFSAFCTDSIRAHRLAQMSGFPSGFRRGRIPFLADASVGREDRG</sequence>
<evidence type="ECO:0000313" key="2">
    <source>
        <dbReference type="EMBL" id="EGX96016.1"/>
    </source>
</evidence>
<gene>
    <name evidence="2" type="ORF">CCM_00671</name>
</gene>
<reference evidence="2 3" key="1">
    <citation type="journal article" date="2011" name="Genome Biol.">
        <title>Genome sequence of the insect pathogenic fungus Cordyceps militaris, a valued traditional Chinese medicine.</title>
        <authorList>
            <person name="Zheng P."/>
            <person name="Xia Y."/>
            <person name="Xiao G."/>
            <person name="Xiong C."/>
            <person name="Hu X."/>
            <person name="Zhang S."/>
            <person name="Zheng H."/>
            <person name="Huang Y."/>
            <person name="Zhou Y."/>
            <person name="Wang S."/>
            <person name="Zhao G.P."/>
            <person name="Liu X."/>
            <person name="St Leger R.J."/>
            <person name="Wang C."/>
        </authorList>
    </citation>
    <scope>NUCLEOTIDE SEQUENCE [LARGE SCALE GENOMIC DNA]</scope>
    <source>
        <strain evidence="2 3">CM01</strain>
    </source>
</reference>
<dbReference type="EMBL" id="JH126399">
    <property type="protein sequence ID" value="EGX96016.1"/>
    <property type="molecule type" value="Genomic_DNA"/>
</dbReference>
<dbReference type="Proteomes" id="UP000001610">
    <property type="component" value="Unassembled WGS sequence"/>
</dbReference>
<keyword evidence="1" id="KW-0732">Signal</keyword>
<proteinExistence type="predicted"/>